<evidence type="ECO:0000256" key="6">
    <source>
        <dbReference type="ARBA" id="ARBA00023136"/>
    </source>
</evidence>
<dbReference type="GO" id="GO:0015979">
    <property type="term" value="P:photosynthesis"/>
    <property type="evidence" value="ECO:0007669"/>
    <property type="project" value="UniProtKB-UniRule"/>
</dbReference>
<evidence type="ECO:0000256" key="2">
    <source>
        <dbReference type="ARBA" id="ARBA00022469"/>
    </source>
</evidence>
<evidence type="ECO:0000256" key="3">
    <source>
        <dbReference type="ARBA" id="ARBA00022531"/>
    </source>
</evidence>
<accession>A0A0G3VPN4</accession>
<dbReference type="AlphaFoldDB" id="A0A0G3VPN4"/>
<keyword evidence="6 8" id="KW-0472">Membrane</keyword>
<evidence type="ECO:0000256" key="4">
    <source>
        <dbReference type="ARBA" id="ARBA00022692"/>
    </source>
</evidence>
<dbReference type="EMBL" id="KP686076">
    <property type="protein sequence ID" value="AKL82358.1"/>
    <property type="molecule type" value="Genomic_DNA"/>
</dbReference>
<dbReference type="Pfam" id="PF02532">
    <property type="entry name" value="PsbI"/>
    <property type="match status" value="1"/>
</dbReference>
<keyword evidence="5 8" id="KW-1133">Transmembrane helix</keyword>
<protein>
    <recommendedName>
        <fullName evidence="8">Photosystem II reaction center protein I</fullName>
        <shortName evidence="8">PSII-I</shortName>
    </recommendedName>
    <alternativeName>
        <fullName evidence="8">PSII 4.8 kDa protein</fullName>
    </alternativeName>
</protein>
<comment type="subcellular location">
    <subcellularLocation>
        <location evidence="1">Membrane</location>
        <topology evidence="1">Single-pass membrane protein</topology>
    </subcellularLocation>
    <subcellularLocation>
        <location evidence="8">Plastid</location>
        <location evidence="8">Chloroplast thylakoid membrane</location>
        <topology evidence="8">Single-pass membrane protein</topology>
    </subcellularLocation>
</comment>
<geneLocation type="chloroplast" evidence="9"/>
<comment type="function">
    <text evidence="8">One of the components of the core complex of photosystem II (PSII), required for its stability and/or assembly. PSII is a light-driven water:plastoquinone oxidoreductase that uses light energy to abstract electrons from H(2)O, generating O(2) and a proton gradient subsequently used for ATP formation. It consists of a core antenna complex that captures photons, and an electron transfer chain that converts photonic excitation into a charge separation.</text>
</comment>
<comment type="similarity">
    <text evidence="8">Belongs to the PsbI family.</text>
</comment>
<dbReference type="SMR" id="A0A0G3VPN4"/>
<organism evidence="9">
    <name type="scientific">Euglena gracilis var. bacillaris</name>
    <dbReference type="NCBI Taxonomy" id="158060"/>
    <lineage>
        <taxon>Eukaryota</taxon>
        <taxon>Discoba</taxon>
        <taxon>Euglenozoa</taxon>
        <taxon>Euglenida</taxon>
        <taxon>Spirocuta</taxon>
        <taxon>Euglenophyceae</taxon>
        <taxon>Euglenales</taxon>
        <taxon>Euglenaceae</taxon>
        <taxon>Euglena</taxon>
    </lineage>
</organism>
<dbReference type="HAMAP" id="MF_01316">
    <property type="entry name" value="PSII_PsbI"/>
    <property type="match status" value="1"/>
</dbReference>
<evidence type="ECO:0000256" key="8">
    <source>
        <dbReference type="HAMAP-Rule" id="MF_01316"/>
    </source>
</evidence>
<reference evidence="9" key="1">
    <citation type="journal article" date="2015" name="J. Eukaryot. Microbiol.">
        <title>Chloroplast Genome Evolution in the Euglenaceae.</title>
        <authorList>
            <person name="Bennett M.S."/>
            <person name="Triemer R.E."/>
        </authorList>
    </citation>
    <scope>NUCLEOTIDE SEQUENCE</scope>
    <source>
        <strain evidence="9">SAG 1224-5/15</strain>
    </source>
</reference>
<dbReference type="InterPro" id="IPR037271">
    <property type="entry name" value="PSII_PsbI_sf"/>
</dbReference>
<dbReference type="SUPFAM" id="SSF161041">
    <property type="entry name" value="Photosystem II reaction center protein I, PsbI"/>
    <property type="match status" value="1"/>
</dbReference>
<keyword evidence="3 8" id="KW-0602">Photosynthesis</keyword>
<dbReference type="PANTHER" id="PTHR35772">
    <property type="entry name" value="PHOTOSYSTEM II REACTION CENTER PROTEIN I"/>
    <property type="match status" value="1"/>
</dbReference>
<gene>
    <name evidence="8 9" type="primary">psbI</name>
</gene>
<dbReference type="InterPro" id="IPR003686">
    <property type="entry name" value="PSII_PsbI"/>
</dbReference>
<evidence type="ECO:0000256" key="1">
    <source>
        <dbReference type="ARBA" id="ARBA00004167"/>
    </source>
</evidence>
<dbReference type="GO" id="GO:0009539">
    <property type="term" value="C:photosystem II reaction center"/>
    <property type="evidence" value="ECO:0007669"/>
    <property type="project" value="InterPro"/>
</dbReference>
<evidence type="ECO:0000313" key="9">
    <source>
        <dbReference type="EMBL" id="AKL82358.1"/>
    </source>
</evidence>
<name>A0A0G3VPN4_EUGGR</name>
<keyword evidence="8" id="KW-0793">Thylakoid</keyword>
<feature type="transmembrane region" description="Helical" evidence="8">
    <location>
        <begin position="6"/>
        <end position="24"/>
    </location>
</feature>
<keyword evidence="7 8" id="KW-0604">Photosystem II</keyword>
<comment type="subunit">
    <text evidence="8">PSII is composed of 1 copy each of membrane proteins PsbA, PsbB, PsbC, PsbD, PsbE, PsbF, PsbH, PsbI, PsbJ, PsbK, PsbL, PsbM, PsbT, PsbX, PsbY, PsbZ, Psb30/Ycf12, at least 3 peripheral proteins of the oxygen-evolving complex and a large number of cofactors. It forms dimeric complexes.</text>
</comment>
<proteinExistence type="inferred from homology"/>
<keyword evidence="4 8" id="KW-0812">Transmembrane</keyword>
<keyword evidence="9" id="KW-0150">Chloroplast</keyword>
<keyword evidence="9" id="KW-0934">Plastid</keyword>
<keyword evidence="2 8" id="KW-0674">Reaction center</keyword>
<sequence length="53" mass="6129">MLILKVFVYALILIFVSLFVFGLLSNDPGRNPYDDTGELMREVFYKDPYKGPL</sequence>
<dbReference type="PANTHER" id="PTHR35772:SF1">
    <property type="entry name" value="PHOTOSYSTEM II REACTION CENTER PROTEIN I"/>
    <property type="match status" value="1"/>
</dbReference>
<evidence type="ECO:0000256" key="7">
    <source>
        <dbReference type="ARBA" id="ARBA00023276"/>
    </source>
</evidence>
<evidence type="ECO:0000256" key="5">
    <source>
        <dbReference type="ARBA" id="ARBA00022989"/>
    </source>
</evidence>
<dbReference type="GO" id="GO:0009535">
    <property type="term" value="C:chloroplast thylakoid membrane"/>
    <property type="evidence" value="ECO:0007669"/>
    <property type="project" value="UniProtKB-SubCell"/>
</dbReference>